<evidence type="ECO:0000256" key="2">
    <source>
        <dbReference type="SAM" id="Phobius"/>
    </source>
</evidence>
<reference evidence="3 4" key="1">
    <citation type="submission" date="2020-08" db="EMBL/GenBank/DDBJ databases">
        <title>Genomic Encyclopedia of Type Strains, Phase IV (KMG-IV): sequencing the most valuable type-strain genomes for metagenomic binning, comparative biology and taxonomic classification.</title>
        <authorList>
            <person name="Goeker M."/>
        </authorList>
    </citation>
    <scope>NUCLEOTIDE SEQUENCE [LARGE SCALE GENOMIC DNA]</scope>
    <source>
        <strain evidence="3 4">DSM 100734</strain>
    </source>
</reference>
<proteinExistence type="predicted"/>
<keyword evidence="2" id="KW-1133">Transmembrane helix</keyword>
<dbReference type="InterPro" id="IPR058114">
    <property type="entry name" value="RcgA-like"/>
</dbReference>
<keyword evidence="2" id="KW-0472">Membrane</keyword>
<keyword evidence="2" id="KW-0812">Transmembrane</keyword>
<sequence length="537" mass="59345">MIKNNKIFVPPPNGDSDIKELFKQIAAAGAGRPLDNDGFPAGPWTPELLSEAILHVDPNRNGVDLRTVQLWFQDNDKGISTTNIKWLARILGCDDREATNQWQVELVAAQIRLTAKRRDAKKAMNAEPSEPQDPVPDVPPDNVTPPSTAPTSIPDTDIGRPTVRHGLARKSEAIFTRGSPLDLPASVFAGATALGFLSFMVGIHDATYMRSDGLVKQVGFFWAPNWTILFMVFLPLYFAFLVELLAYWKKDGRLRLANPASRWESDEAWARNVEASSNTFWAVFLICVLVAGIVQWIGVSLIPLIKGSGSYAIDWGKLTLARPEVISVPTTLFFTGLAYLYMCFSFYIFFAGLILLYTLVQDLWRTAQAAKANPGTEHEFAKASLRVMSGVFRCTILGIIVAICMKAQSAYLASNGQNIVTWLVDDGFTLFSNDEDIGRTFTYRMPTHYSSLLIAISTCVVFGYAALRLGATFKSHLQMWKRSAIVGFLLVAYLVIDAFSGFSLLLGIAAVLAVYGLIDPELRAWRPTTVKDQPNVL</sequence>
<accession>A0A7W9YB31</accession>
<name>A0A7W9YB31_9HYPH</name>
<evidence type="ECO:0008006" key="5">
    <source>
        <dbReference type="Google" id="ProtNLM"/>
    </source>
</evidence>
<evidence type="ECO:0000313" key="3">
    <source>
        <dbReference type="EMBL" id="MBB6165245.1"/>
    </source>
</evidence>
<dbReference type="EMBL" id="JACHEG010000008">
    <property type="protein sequence ID" value="MBB6165245.1"/>
    <property type="molecule type" value="Genomic_DNA"/>
</dbReference>
<evidence type="ECO:0000256" key="1">
    <source>
        <dbReference type="SAM" id="MobiDB-lite"/>
    </source>
</evidence>
<feature type="transmembrane region" description="Helical" evidence="2">
    <location>
        <begin position="449"/>
        <end position="467"/>
    </location>
</feature>
<protein>
    <recommendedName>
        <fullName evidence="5">Transmembrane protein</fullName>
    </recommendedName>
</protein>
<feature type="transmembrane region" description="Helical" evidence="2">
    <location>
        <begin position="479"/>
        <end position="496"/>
    </location>
</feature>
<feature type="transmembrane region" description="Helical" evidence="2">
    <location>
        <begin position="280"/>
        <end position="305"/>
    </location>
</feature>
<evidence type="ECO:0000313" key="4">
    <source>
        <dbReference type="Proteomes" id="UP000547879"/>
    </source>
</evidence>
<keyword evidence="4" id="KW-1185">Reference proteome</keyword>
<feature type="transmembrane region" description="Helical" evidence="2">
    <location>
        <begin position="390"/>
        <end position="413"/>
    </location>
</feature>
<dbReference type="RefSeq" id="WP_183996364.1">
    <property type="nucleotide sequence ID" value="NZ_BMHW01000009.1"/>
</dbReference>
<feature type="compositionally biased region" description="Pro residues" evidence="1">
    <location>
        <begin position="131"/>
        <end position="143"/>
    </location>
</feature>
<comment type="caution">
    <text evidence="3">The sequence shown here is derived from an EMBL/GenBank/DDBJ whole genome shotgun (WGS) entry which is preliminary data.</text>
</comment>
<feature type="transmembrane region" description="Helical" evidence="2">
    <location>
        <begin position="223"/>
        <end position="248"/>
    </location>
</feature>
<gene>
    <name evidence="3" type="ORF">HNQ72_005091</name>
</gene>
<dbReference type="NCBIfam" id="NF047336">
    <property type="entry name" value="conj_memb_RcgA"/>
    <property type="match status" value="1"/>
</dbReference>
<feature type="transmembrane region" description="Helical" evidence="2">
    <location>
        <begin position="338"/>
        <end position="360"/>
    </location>
</feature>
<organism evidence="3 4">
    <name type="scientific">Rhizobium wenxiniae</name>
    <dbReference type="NCBI Taxonomy" id="1737357"/>
    <lineage>
        <taxon>Bacteria</taxon>
        <taxon>Pseudomonadati</taxon>
        <taxon>Pseudomonadota</taxon>
        <taxon>Alphaproteobacteria</taxon>
        <taxon>Hyphomicrobiales</taxon>
        <taxon>Rhizobiaceae</taxon>
        <taxon>Rhizobium/Agrobacterium group</taxon>
        <taxon>Rhizobium</taxon>
    </lineage>
</organism>
<feature type="region of interest" description="Disordered" evidence="1">
    <location>
        <begin position="119"/>
        <end position="161"/>
    </location>
</feature>
<feature type="transmembrane region" description="Helical" evidence="2">
    <location>
        <begin position="183"/>
        <end position="203"/>
    </location>
</feature>
<dbReference type="Proteomes" id="UP000547879">
    <property type="component" value="Unassembled WGS sequence"/>
</dbReference>
<dbReference type="AlphaFoldDB" id="A0A7W9YB31"/>